<evidence type="ECO:0000313" key="3">
    <source>
        <dbReference type="Proteomes" id="UP001378188"/>
    </source>
</evidence>
<organism evidence="2 3">
    <name type="scientific">Microbaculum marinum</name>
    <dbReference type="NCBI Taxonomy" id="1764581"/>
    <lineage>
        <taxon>Bacteria</taxon>
        <taxon>Pseudomonadati</taxon>
        <taxon>Pseudomonadota</taxon>
        <taxon>Alphaproteobacteria</taxon>
        <taxon>Hyphomicrobiales</taxon>
        <taxon>Tepidamorphaceae</taxon>
        <taxon>Microbaculum</taxon>
    </lineage>
</organism>
<dbReference type="Gene3D" id="3.10.450.50">
    <property type="match status" value="1"/>
</dbReference>
<proteinExistence type="predicted"/>
<evidence type="ECO:0000259" key="1">
    <source>
        <dbReference type="Pfam" id="PF13577"/>
    </source>
</evidence>
<gene>
    <name evidence="2" type="ORF">V3328_15930</name>
</gene>
<feature type="domain" description="SnoaL-like" evidence="1">
    <location>
        <begin position="8"/>
        <end position="135"/>
    </location>
</feature>
<dbReference type="EMBL" id="JAZHOF010000006">
    <property type="protein sequence ID" value="MEJ8572980.1"/>
    <property type="molecule type" value="Genomic_DNA"/>
</dbReference>
<protein>
    <submittedName>
        <fullName evidence="2">Nuclear transport factor 2 family protein</fullName>
    </submittedName>
</protein>
<dbReference type="AlphaFoldDB" id="A0AAW9RM17"/>
<reference evidence="2 3" key="1">
    <citation type="submission" date="2024-02" db="EMBL/GenBank/DDBJ databases">
        <title>Genome analysis and characterization of Microbaculum marinisediminis sp. nov., isolated from marine sediment.</title>
        <authorList>
            <person name="Du Z.-J."/>
            <person name="Ye Y.-Q."/>
            <person name="Zhang Z.-R."/>
            <person name="Yuan S.-M."/>
            <person name="Zhang X.-Y."/>
        </authorList>
    </citation>
    <scope>NUCLEOTIDE SEQUENCE [LARGE SCALE GENOMIC DNA]</scope>
    <source>
        <strain evidence="2 3">SDUM1044001</strain>
    </source>
</reference>
<sequence length="156" mass="17402">MTMDPVQTLLIKQDIHERLLAYWRNVDDDAGRQAGSFWTEDAVWEAPARTFNGREEIQGFFDWRLTRGDRLALHTVANFVAEVQDERSATSTWYLLLYAADGTPPKPSEPPVQVAAISDTWVHDGDGPWLCSHRTFKVLFEGGGALSGPAAGGERK</sequence>
<dbReference type="Proteomes" id="UP001378188">
    <property type="component" value="Unassembled WGS sequence"/>
</dbReference>
<dbReference type="RefSeq" id="WP_340330672.1">
    <property type="nucleotide sequence ID" value="NZ_JAZHOF010000006.1"/>
</dbReference>
<dbReference type="InterPro" id="IPR032710">
    <property type="entry name" value="NTF2-like_dom_sf"/>
</dbReference>
<accession>A0AAW9RM17</accession>
<comment type="caution">
    <text evidence="2">The sequence shown here is derived from an EMBL/GenBank/DDBJ whole genome shotgun (WGS) entry which is preliminary data.</text>
</comment>
<dbReference type="SUPFAM" id="SSF54427">
    <property type="entry name" value="NTF2-like"/>
    <property type="match status" value="1"/>
</dbReference>
<evidence type="ECO:0000313" key="2">
    <source>
        <dbReference type="EMBL" id="MEJ8572980.1"/>
    </source>
</evidence>
<dbReference type="InterPro" id="IPR037401">
    <property type="entry name" value="SnoaL-like"/>
</dbReference>
<name>A0AAW9RM17_9HYPH</name>
<dbReference type="Pfam" id="PF13577">
    <property type="entry name" value="SnoaL_4"/>
    <property type="match status" value="1"/>
</dbReference>
<keyword evidence="3" id="KW-1185">Reference proteome</keyword>